<name>A0A418AX17_9STRA</name>
<dbReference type="GO" id="GO:0007052">
    <property type="term" value="P:mitotic spindle organization"/>
    <property type="evidence" value="ECO:0007669"/>
    <property type="project" value="TreeGrafter"/>
</dbReference>
<evidence type="ECO:0000256" key="9">
    <source>
        <dbReference type="ARBA" id="ARBA00023212"/>
    </source>
</evidence>
<dbReference type="InterPro" id="IPR019821">
    <property type="entry name" value="Kinesin_motor_CS"/>
</dbReference>
<feature type="coiled-coil region" evidence="12">
    <location>
        <begin position="933"/>
        <end position="992"/>
    </location>
</feature>
<keyword evidence="3" id="KW-0963">Cytoplasm</keyword>
<feature type="coiled-coil region" evidence="12">
    <location>
        <begin position="1018"/>
        <end position="1133"/>
    </location>
</feature>
<feature type="coiled-coil region" evidence="12">
    <location>
        <begin position="821"/>
        <end position="883"/>
    </location>
</feature>
<dbReference type="Gene3D" id="3.40.850.10">
    <property type="entry name" value="Kinesin motor domain"/>
    <property type="match status" value="1"/>
</dbReference>
<dbReference type="InterPro" id="IPR027417">
    <property type="entry name" value="P-loop_NTPase"/>
</dbReference>
<dbReference type="GO" id="GO:0051231">
    <property type="term" value="P:spindle elongation"/>
    <property type="evidence" value="ECO:0007669"/>
    <property type="project" value="TreeGrafter"/>
</dbReference>
<evidence type="ECO:0000256" key="8">
    <source>
        <dbReference type="ARBA" id="ARBA00023175"/>
    </source>
</evidence>
<reference evidence="14 15" key="1">
    <citation type="submission" date="2018-08" db="EMBL/GenBank/DDBJ databases">
        <title>Aphanomyces genome sequencing and annotation.</title>
        <authorList>
            <person name="Minardi D."/>
            <person name="Oidtmann B."/>
            <person name="Van Der Giezen M."/>
            <person name="Studholme D.J."/>
        </authorList>
    </citation>
    <scope>NUCLEOTIDE SEQUENCE [LARGE SCALE GENOMIC DNA]</scope>
    <source>
        <strain evidence="14 15">NJM0002</strain>
    </source>
</reference>
<evidence type="ECO:0000256" key="2">
    <source>
        <dbReference type="ARBA" id="ARBA00005655"/>
    </source>
</evidence>
<keyword evidence="8 11" id="KW-0505">Motor protein</keyword>
<dbReference type="GO" id="GO:0008017">
    <property type="term" value="F:microtubule binding"/>
    <property type="evidence" value="ECO:0007669"/>
    <property type="project" value="InterPro"/>
</dbReference>
<proteinExistence type="inferred from homology"/>
<keyword evidence="6 11" id="KW-0067">ATP-binding</keyword>
<evidence type="ECO:0000256" key="6">
    <source>
        <dbReference type="ARBA" id="ARBA00022840"/>
    </source>
</evidence>
<protein>
    <recommendedName>
        <fullName evidence="13">Kinesin motor domain-containing protein</fullName>
    </recommendedName>
</protein>
<dbReference type="SMART" id="SM00129">
    <property type="entry name" value="KISc"/>
    <property type="match status" value="1"/>
</dbReference>
<sequence length="1172" mass="130762">MDAQRALLDELMGRNRDGDKPEEDISDFRDSRVCKRFLCGLCPHDLFQNTKMDMGDCEKLHLPKLKVAYEAEKAKPNPRDYGYENDLLRELERYVSDVEKKISRAQKRLEEQEGARPPTLADIENNKEVLEITAEIADLMQKAEDAGNEGEVDLSMELMAQVEALKAKKIAVQANTDASGPSNPVVNEYDATQLHLMNVLPGNPLAMTNVNNKLQAADGSFAFHAARESTMTADDCVQVCVRIRPTSKKEQAAIASNNCIRVMPSPKPPTQLVVGKDRPFTFDSIHTVDTTQEALYATSVTSLGYNATVLAYGQTGTGKTFTMTGGAAYSAKLQDSHGVIPRAVCHVFQLMHARQQVSECLLRVEYVEIYNEELRDLLHPETSSKNLSIREDADGHIVVTGAKSQAVQTPDDVMRLLSMGSAARVTGSTQMNEQSSRSHAIFTLVLQQKRRDSGQLTHAKFHLVDLAGSERAKRTGAVGGRFKESVNINQGLLALGNVISALGDDAKKKAHVPYRDSKLTRLLQDSLGGNSKTLMIACVSPVAANFDETLNTLKYANRAKNIKNRPVVNHVKEADTDDTILRMKEEIQMLQRQLVTTPPVAVAAPEEHDQQLLHEWTAKVQALQRAVQTAKSTAKEGATALVALERDIKALGRPVQQRLNDVVKLLNSIVLLQHDSPATPINGADDLPHNNAHEYRAEINALHDKLKQDVEIFELKSKEMEQLQRQMAQAHKELEALRAMNQQLQMATTVACATPRRRDVEGATNQSGDSMDRKAVSLFAKRHSVDDDDSVLMADPELTTETIHAMNSKLHATGSPDPEELSRLKRRKDRAEKKLALFVQKMESQSYVDPAVQDELSALEEQIEDLNSQILFQDSQLESAQAQVPESTAIDQVLKHVATSGAAIDPKLKTWIQMCWTEIKAVQATLQLQDEMVVQLTQNREQLENGLNAARAEYDRRLLQNELLQASDKKHMDELVVLLADKQNQIDALRATEKRLTEYDRYVSERQAEWEAKLAEVQRTLEVERVAAQASIDDLRQQLAQVQRVQAAPVASPSESELAALKEKLQTQQEYVVNLEKHVLLFKNKAKQAQQQLQQLIRDSAGNQNNDEDNPRIKQLEDMNEALMKENAAMKVHLRAMKGPDPSDPHFRVRIPKAELIEVELPTPVPQSSEQQ</sequence>
<dbReference type="GO" id="GO:0005524">
    <property type="term" value="F:ATP binding"/>
    <property type="evidence" value="ECO:0007669"/>
    <property type="project" value="UniProtKB-UniRule"/>
</dbReference>
<dbReference type="SUPFAM" id="SSF52540">
    <property type="entry name" value="P-loop containing nucleoside triphosphate hydrolases"/>
    <property type="match status" value="1"/>
</dbReference>
<keyword evidence="9" id="KW-0206">Cytoskeleton</keyword>
<dbReference type="PROSITE" id="PS00411">
    <property type="entry name" value="KINESIN_MOTOR_1"/>
    <property type="match status" value="1"/>
</dbReference>
<dbReference type="EMBL" id="QUSY01000356">
    <property type="protein sequence ID" value="RHY30094.1"/>
    <property type="molecule type" value="Genomic_DNA"/>
</dbReference>
<comment type="caution">
    <text evidence="14">The sequence shown here is derived from an EMBL/GenBank/DDBJ whole genome shotgun (WGS) entry which is preliminary data.</text>
</comment>
<evidence type="ECO:0000256" key="4">
    <source>
        <dbReference type="ARBA" id="ARBA00022701"/>
    </source>
</evidence>
<dbReference type="CDD" id="cd01372">
    <property type="entry name" value="KISc_KIF4"/>
    <property type="match status" value="1"/>
</dbReference>
<dbReference type="PROSITE" id="PS50067">
    <property type="entry name" value="KINESIN_MOTOR_2"/>
    <property type="match status" value="1"/>
</dbReference>
<accession>A0A418AX17</accession>
<dbReference type="InterPro" id="IPR001752">
    <property type="entry name" value="Kinesin_motor_dom"/>
</dbReference>
<dbReference type="PRINTS" id="PR00380">
    <property type="entry name" value="KINESINHEAVY"/>
</dbReference>
<evidence type="ECO:0000256" key="7">
    <source>
        <dbReference type="ARBA" id="ARBA00023054"/>
    </source>
</evidence>
<dbReference type="GO" id="GO:0006376">
    <property type="term" value="P:mRNA splice site recognition"/>
    <property type="evidence" value="ECO:0007669"/>
    <property type="project" value="InterPro"/>
</dbReference>
<keyword evidence="7 12" id="KW-0175">Coiled coil</keyword>
<evidence type="ECO:0000256" key="11">
    <source>
        <dbReference type="PROSITE-ProRule" id="PRU00283"/>
    </source>
</evidence>
<dbReference type="PANTHER" id="PTHR47969">
    <property type="entry name" value="CHROMOSOME-ASSOCIATED KINESIN KIF4A-RELATED"/>
    <property type="match status" value="1"/>
</dbReference>
<dbReference type="InterPro" id="IPR036961">
    <property type="entry name" value="Kinesin_motor_dom_sf"/>
</dbReference>
<keyword evidence="15" id="KW-1185">Reference proteome</keyword>
<evidence type="ECO:0000256" key="10">
    <source>
        <dbReference type="ARBA" id="ARBA00034704"/>
    </source>
</evidence>
<comment type="subcellular location">
    <subcellularLocation>
        <location evidence="1">Cytoplasm</location>
        <location evidence="1">Cytoskeleton</location>
    </subcellularLocation>
</comment>
<feature type="coiled-coil region" evidence="12">
    <location>
        <begin position="88"/>
        <end position="149"/>
    </location>
</feature>
<dbReference type="GO" id="GO:0005685">
    <property type="term" value="C:U1 snRNP"/>
    <property type="evidence" value="ECO:0007669"/>
    <property type="project" value="InterPro"/>
</dbReference>
<feature type="coiled-coil region" evidence="12">
    <location>
        <begin position="703"/>
        <end position="747"/>
    </location>
</feature>
<feature type="domain" description="Kinesin motor" evidence="13">
    <location>
        <begin position="236"/>
        <end position="562"/>
    </location>
</feature>
<dbReference type="InterPro" id="IPR004882">
    <property type="entry name" value="Luc7-rel"/>
</dbReference>
<evidence type="ECO:0000256" key="1">
    <source>
        <dbReference type="ARBA" id="ARBA00004245"/>
    </source>
</evidence>
<feature type="binding site" evidence="11">
    <location>
        <begin position="313"/>
        <end position="320"/>
    </location>
    <ligand>
        <name>ATP</name>
        <dbReference type="ChEBI" id="CHEBI:30616"/>
    </ligand>
</feature>
<dbReference type="Pfam" id="PF00225">
    <property type="entry name" value="Kinesin"/>
    <property type="match status" value="1"/>
</dbReference>
<dbReference type="VEuPathDB" id="FungiDB:H310_06302"/>
<dbReference type="Pfam" id="PF03194">
    <property type="entry name" value="LUC7"/>
    <property type="match status" value="1"/>
</dbReference>
<evidence type="ECO:0000256" key="5">
    <source>
        <dbReference type="ARBA" id="ARBA00022741"/>
    </source>
</evidence>
<dbReference type="GO" id="GO:0003729">
    <property type="term" value="F:mRNA binding"/>
    <property type="evidence" value="ECO:0007669"/>
    <property type="project" value="InterPro"/>
</dbReference>
<gene>
    <name evidence="14" type="ORF">DYB32_004629</name>
</gene>
<dbReference type="PANTHER" id="PTHR47969:SF15">
    <property type="entry name" value="CHROMOSOME-ASSOCIATED KINESIN KIF4A-RELATED"/>
    <property type="match status" value="1"/>
</dbReference>
<dbReference type="FunFam" id="3.40.850.10:FF:000019">
    <property type="entry name" value="Kinesin-like protein KIN-5D"/>
    <property type="match status" value="1"/>
</dbReference>
<keyword evidence="4" id="KW-0493">Microtubule</keyword>
<evidence type="ECO:0000313" key="14">
    <source>
        <dbReference type="EMBL" id="RHY30094.1"/>
    </source>
</evidence>
<dbReference type="GO" id="GO:0005875">
    <property type="term" value="C:microtubule associated complex"/>
    <property type="evidence" value="ECO:0007669"/>
    <property type="project" value="TreeGrafter"/>
</dbReference>
<dbReference type="GO" id="GO:0005874">
    <property type="term" value="C:microtubule"/>
    <property type="evidence" value="ECO:0007669"/>
    <property type="project" value="UniProtKB-KW"/>
</dbReference>
<comment type="similarity">
    <text evidence="2">Belongs to the Luc7 family.</text>
</comment>
<keyword evidence="5 11" id="KW-0547">Nucleotide-binding</keyword>
<evidence type="ECO:0000259" key="13">
    <source>
        <dbReference type="PROSITE" id="PS50067"/>
    </source>
</evidence>
<comment type="similarity">
    <text evidence="10">Belongs to the TRAFAC class myosin-kinesin ATPase superfamily. Kinesin family. KIN-5/BimC subfamily.</text>
</comment>
<dbReference type="AlphaFoldDB" id="A0A418AX17"/>
<organism evidence="14 15">
    <name type="scientific">Aphanomyces invadans</name>
    <dbReference type="NCBI Taxonomy" id="157072"/>
    <lineage>
        <taxon>Eukaryota</taxon>
        <taxon>Sar</taxon>
        <taxon>Stramenopiles</taxon>
        <taxon>Oomycota</taxon>
        <taxon>Saprolegniomycetes</taxon>
        <taxon>Saprolegniales</taxon>
        <taxon>Verrucalvaceae</taxon>
        <taxon>Aphanomyces</taxon>
    </lineage>
</organism>
<dbReference type="InterPro" id="IPR027640">
    <property type="entry name" value="Kinesin-like_fam"/>
</dbReference>
<dbReference type="GO" id="GO:0003777">
    <property type="term" value="F:microtubule motor activity"/>
    <property type="evidence" value="ECO:0007669"/>
    <property type="project" value="InterPro"/>
</dbReference>
<dbReference type="GO" id="GO:0007018">
    <property type="term" value="P:microtubule-based movement"/>
    <property type="evidence" value="ECO:0007669"/>
    <property type="project" value="InterPro"/>
</dbReference>
<evidence type="ECO:0000313" key="15">
    <source>
        <dbReference type="Proteomes" id="UP000285060"/>
    </source>
</evidence>
<dbReference type="Proteomes" id="UP000285060">
    <property type="component" value="Unassembled WGS sequence"/>
</dbReference>
<evidence type="ECO:0000256" key="12">
    <source>
        <dbReference type="SAM" id="Coils"/>
    </source>
</evidence>
<evidence type="ECO:0000256" key="3">
    <source>
        <dbReference type="ARBA" id="ARBA00022490"/>
    </source>
</evidence>